<accession>A0A5J4PQX4</accession>
<dbReference type="AlphaFoldDB" id="A0A5J4PQX4"/>
<name>A0A5J4PQX4_9ZZZZ</name>
<sequence>MTEKEKTLIIQKEKTKISNLSDIKMLEIDKILLQESKVVPTWNNLISHFHRDENIMSEHIIIFLNNKENAAILSEEKIAMENPDEETVDKFLSAIILNSEINNESYSMILKSIPYYYDSLAVENLPKEKVELLIKNDKLGLTEENYTTLKGFFF</sequence>
<gene>
    <name evidence="1" type="ORF">EZS27_038038</name>
</gene>
<organism evidence="1">
    <name type="scientific">termite gut metagenome</name>
    <dbReference type="NCBI Taxonomy" id="433724"/>
    <lineage>
        <taxon>unclassified sequences</taxon>
        <taxon>metagenomes</taxon>
        <taxon>organismal metagenomes</taxon>
    </lineage>
</organism>
<protein>
    <submittedName>
        <fullName evidence="1">Uncharacterized protein</fullName>
    </submittedName>
</protein>
<comment type="caution">
    <text evidence="1">The sequence shown here is derived from an EMBL/GenBank/DDBJ whole genome shotgun (WGS) entry which is preliminary data.</text>
</comment>
<dbReference type="EMBL" id="SNRY01007295">
    <property type="protein sequence ID" value="KAA6310703.1"/>
    <property type="molecule type" value="Genomic_DNA"/>
</dbReference>
<proteinExistence type="predicted"/>
<evidence type="ECO:0000313" key="1">
    <source>
        <dbReference type="EMBL" id="KAA6310703.1"/>
    </source>
</evidence>
<reference evidence="1" key="1">
    <citation type="submission" date="2019-03" db="EMBL/GenBank/DDBJ databases">
        <title>Single cell metagenomics reveals metabolic interactions within the superorganism composed of flagellate Streblomastix strix and complex community of Bacteroidetes bacteria on its surface.</title>
        <authorList>
            <person name="Treitli S.C."/>
            <person name="Kolisko M."/>
            <person name="Husnik F."/>
            <person name="Keeling P."/>
            <person name="Hampl V."/>
        </authorList>
    </citation>
    <scope>NUCLEOTIDE SEQUENCE</scope>
    <source>
        <strain evidence="1">STM</strain>
    </source>
</reference>